<feature type="compositionally biased region" description="Low complexity" evidence="1">
    <location>
        <begin position="61"/>
        <end position="77"/>
    </location>
</feature>
<dbReference type="Proteomes" id="UP000694857">
    <property type="component" value="Chromosome 14"/>
</dbReference>
<feature type="compositionally biased region" description="Basic and acidic residues" evidence="1">
    <location>
        <begin position="169"/>
        <end position="182"/>
    </location>
</feature>
<evidence type="ECO:0000313" key="3">
    <source>
        <dbReference type="RefSeq" id="XP_036679891.1"/>
    </source>
</evidence>
<feature type="compositionally biased region" description="Gly residues" evidence="1">
    <location>
        <begin position="24"/>
        <end position="38"/>
    </location>
</feature>
<organism evidence="2 3">
    <name type="scientific">Balaenoptera musculus</name>
    <name type="common">Blue whale</name>
    <dbReference type="NCBI Taxonomy" id="9771"/>
    <lineage>
        <taxon>Eukaryota</taxon>
        <taxon>Metazoa</taxon>
        <taxon>Chordata</taxon>
        <taxon>Craniata</taxon>
        <taxon>Vertebrata</taxon>
        <taxon>Euteleostomi</taxon>
        <taxon>Mammalia</taxon>
        <taxon>Eutheria</taxon>
        <taxon>Laurasiatheria</taxon>
        <taxon>Artiodactyla</taxon>
        <taxon>Whippomorpha</taxon>
        <taxon>Cetacea</taxon>
        <taxon>Mysticeti</taxon>
        <taxon>Balaenopteridae</taxon>
        <taxon>Balaenoptera</taxon>
    </lineage>
</organism>
<proteinExistence type="predicted"/>
<accession>A0A8B8V4Y7</accession>
<dbReference type="AlphaFoldDB" id="A0A8B8V4Y7"/>
<feature type="region of interest" description="Disordered" evidence="1">
    <location>
        <begin position="1"/>
        <end position="117"/>
    </location>
</feature>
<feature type="compositionally biased region" description="Basic and acidic residues" evidence="1">
    <location>
        <begin position="78"/>
        <end position="89"/>
    </location>
</feature>
<evidence type="ECO:0000256" key="1">
    <source>
        <dbReference type="SAM" id="MobiDB-lite"/>
    </source>
</evidence>
<reference evidence="3" key="1">
    <citation type="submission" date="2025-08" db="UniProtKB">
        <authorList>
            <consortium name="RefSeq"/>
        </authorList>
    </citation>
    <scope>IDENTIFICATION</scope>
    <source>
        <tissue evidence="3">Epidermis and Blubber</tissue>
    </source>
</reference>
<protein>
    <submittedName>
        <fullName evidence="3">Serine/arginine repetitive matrix protein 1-like</fullName>
    </submittedName>
</protein>
<gene>
    <name evidence="3" type="primary">LOC118880348</name>
</gene>
<dbReference type="KEGG" id="bmus:118880348"/>
<dbReference type="RefSeq" id="XP_036679891.1">
    <property type="nucleotide sequence ID" value="XM_036823996.1"/>
</dbReference>
<feature type="compositionally biased region" description="Low complexity" evidence="1">
    <location>
        <begin position="14"/>
        <end position="23"/>
    </location>
</feature>
<dbReference type="GeneID" id="118880348"/>
<keyword evidence="2" id="KW-1185">Reference proteome</keyword>
<feature type="compositionally biased region" description="Low complexity" evidence="1">
    <location>
        <begin position="39"/>
        <end position="48"/>
    </location>
</feature>
<sequence>MRSAAKGAGRTGHAAPSPDPARAGGRGRPRGGPAGGRPAGSSPRRPASINPSARRFDRAPAEAAAPGPRSRRAPGSPRARETPNPEAGRDLGAAAPPIHPGTGAGPRERPLGMKRFPVPSSRGLYSLLRNPLPRARVLGLPLPATPSSVRSRHRFPHSPAPSCQPYSDFRLDSGKQVPEAHRPTPHRGWGKEF</sequence>
<evidence type="ECO:0000313" key="2">
    <source>
        <dbReference type="Proteomes" id="UP000694857"/>
    </source>
</evidence>
<feature type="region of interest" description="Disordered" evidence="1">
    <location>
        <begin position="144"/>
        <end position="193"/>
    </location>
</feature>
<name>A0A8B8V4Y7_BALMU</name>